<evidence type="ECO:0000313" key="2">
    <source>
        <dbReference type="EMBL" id="RBQ28573.1"/>
    </source>
</evidence>
<dbReference type="PANTHER" id="PTHR37549:SF1">
    <property type="entry name" value="LIPOPROTEIN LPRI"/>
    <property type="match status" value="1"/>
</dbReference>
<keyword evidence="3" id="KW-1185">Reference proteome</keyword>
<dbReference type="Pfam" id="PF07007">
    <property type="entry name" value="LprI"/>
    <property type="match status" value="1"/>
</dbReference>
<sequence>MLRILLPILFYNLLFGASFNCTKASSYVEKMICADAQLSELDSKMGTLYKEASKNTTNKKELLDKQRTWVKDRENCTNVYCIFLSTKNRISQLESLSSNNLVNIASNDKIPFDISIETAYNEAWEFNYPLITITALKDNLKLVNIKANKGKCKIEIEPSIYISNGMPVVENNSFPLKINEYDTLKARVSQECILLRIDISTDEYEWTLENKKDFFYFN</sequence>
<dbReference type="RefSeq" id="WP_113894829.1">
    <property type="nucleotide sequence ID" value="NZ_JANJGA010000014.1"/>
</dbReference>
<comment type="caution">
    <text evidence="2">The sequence shown here is derived from an EMBL/GenBank/DDBJ whole genome shotgun (WGS) entry which is preliminary data.</text>
</comment>
<name>A0A366MRU4_9BACT</name>
<dbReference type="InterPro" id="IPR009739">
    <property type="entry name" value="LprI-like_N"/>
</dbReference>
<dbReference type="InterPro" id="IPR052755">
    <property type="entry name" value="Lysozyme_Inhibitor_LprI"/>
</dbReference>
<dbReference type="AlphaFoldDB" id="A0A366MRU4"/>
<organism evidence="2 3">
    <name type="scientific">Aliarcobacter vitoriensis</name>
    <dbReference type="NCBI Taxonomy" id="2011099"/>
    <lineage>
        <taxon>Bacteria</taxon>
        <taxon>Pseudomonadati</taxon>
        <taxon>Campylobacterota</taxon>
        <taxon>Epsilonproteobacteria</taxon>
        <taxon>Campylobacterales</taxon>
        <taxon>Arcobacteraceae</taxon>
        <taxon>Aliarcobacter</taxon>
    </lineage>
</organism>
<proteinExistence type="predicted"/>
<dbReference type="OrthoDB" id="5327341at2"/>
<evidence type="ECO:0000313" key="3">
    <source>
        <dbReference type="Proteomes" id="UP000252669"/>
    </source>
</evidence>
<protein>
    <recommendedName>
        <fullName evidence="1">Lysozyme inhibitor LprI-like N-terminal domain-containing protein</fullName>
    </recommendedName>
</protein>
<dbReference type="EMBL" id="PDKB01000014">
    <property type="protein sequence ID" value="RBQ28573.1"/>
    <property type="molecule type" value="Genomic_DNA"/>
</dbReference>
<gene>
    <name evidence="2" type="ORF">CRU91_08670</name>
</gene>
<dbReference type="PANTHER" id="PTHR37549">
    <property type="entry name" value="LIPOPROTEIN LPRI"/>
    <property type="match status" value="1"/>
</dbReference>
<accession>A0A366MRU4</accession>
<evidence type="ECO:0000259" key="1">
    <source>
        <dbReference type="Pfam" id="PF07007"/>
    </source>
</evidence>
<dbReference type="GO" id="GO:0005576">
    <property type="term" value="C:extracellular region"/>
    <property type="evidence" value="ECO:0007669"/>
    <property type="project" value="TreeGrafter"/>
</dbReference>
<dbReference type="Proteomes" id="UP000252669">
    <property type="component" value="Unassembled WGS sequence"/>
</dbReference>
<feature type="domain" description="Lysozyme inhibitor LprI-like N-terminal" evidence="1">
    <location>
        <begin position="21"/>
        <end position="76"/>
    </location>
</feature>
<reference evidence="2 3" key="1">
    <citation type="submission" date="2017-10" db="EMBL/GenBank/DDBJ databases">
        <title>Genomics of the genus Arcobacter.</title>
        <authorList>
            <person name="Perez-Cataluna A."/>
            <person name="Figueras M.J."/>
        </authorList>
    </citation>
    <scope>NUCLEOTIDE SEQUENCE [LARGE SCALE GENOMIC DNA]</scope>
    <source>
        <strain evidence="2 3">CECT 9230</strain>
    </source>
</reference>